<keyword evidence="1" id="KW-0378">Hydrolase</keyword>
<dbReference type="GO" id="GO:0008233">
    <property type="term" value="F:peptidase activity"/>
    <property type="evidence" value="ECO:0007669"/>
    <property type="project" value="UniProtKB-KW"/>
</dbReference>
<protein>
    <submittedName>
        <fullName evidence="1">Uncharacterized protease YhbU</fullName>
    </submittedName>
</protein>
<dbReference type="GO" id="GO:0006508">
    <property type="term" value="P:proteolysis"/>
    <property type="evidence" value="ECO:0007669"/>
    <property type="project" value="UniProtKB-KW"/>
</dbReference>
<organism evidence="1">
    <name type="scientific">hydrothermal vent metagenome</name>
    <dbReference type="NCBI Taxonomy" id="652676"/>
    <lineage>
        <taxon>unclassified sequences</taxon>
        <taxon>metagenomes</taxon>
        <taxon>ecological metagenomes</taxon>
    </lineage>
</organism>
<dbReference type="AlphaFoldDB" id="A0A3B0TR03"/>
<keyword evidence="1" id="KW-0645">Protease</keyword>
<evidence type="ECO:0000313" key="1">
    <source>
        <dbReference type="EMBL" id="VAW21061.1"/>
    </source>
</evidence>
<sequence>MSARQTNANRSEKLRRPELICPAGTPAAMRAAVDAGADAVYCGLTNATNARNFPGLNFSPKELEASIPYARERDTKVLLAINSFATAPNTELWREAVGIAARLDVEAIIVADIGVAQYAAENFPDLRLHLSVQAGASSPEAIRYYCREFDVKRVVLPRILTVPEISAIHNEIPCEIEAFVFGNIGMMAEGRCSLTNYVTGLSTNMDGVCSPASSVHYDEDQQGNLSARLGEFEIDCFEKGEAAGYPTICKGRYYTPARNDAYYAFEEPISLNLSSLLPDLIKAGVTALKIEGRQRSRSYVKSVVSAYRRAVDDIMDGNEPDLLSLISLTEGGKQTQGAFKTKKWR</sequence>
<name>A0A3B0TR03_9ZZZZ</name>
<dbReference type="EMBL" id="UOEO01000155">
    <property type="protein sequence ID" value="VAW21061.1"/>
    <property type="molecule type" value="Genomic_DNA"/>
</dbReference>
<dbReference type="Pfam" id="PF01136">
    <property type="entry name" value="Peptidase_U32"/>
    <property type="match status" value="1"/>
</dbReference>
<dbReference type="PANTHER" id="PTHR30217">
    <property type="entry name" value="PEPTIDASE U32 FAMILY"/>
    <property type="match status" value="1"/>
</dbReference>
<gene>
    <name evidence="1" type="ORF">MNBD_ALPHA12-1582</name>
</gene>
<proteinExistence type="predicted"/>
<dbReference type="PANTHER" id="PTHR30217:SF3">
    <property type="entry name" value="UBIQUINONE BIOSYNTHESIS PROTEIN UBIU"/>
    <property type="match status" value="1"/>
</dbReference>
<accession>A0A3B0TR03</accession>
<reference evidence="1" key="1">
    <citation type="submission" date="2018-06" db="EMBL/GenBank/DDBJ databases">
        <authorList>
            <person name="Zhirakovskaya E."/>
        </authorList>
    </citation>
    <scope>NUCLEOTIDE SEQUENCE</scope>
</reference>
<dbReference type="InterPro" id="IPR051454">
    <property type="entry name" value="RNA/ubiquinone_mod_enzymes"/>
</dbReference>
<dbReference type="InterPro" id="IPR001539">
    <property type="entry name" value="Peptidase_U32"/>
</dbReference>